<comment type="catalytic activity">
    <reaction evidence="3">
        <text>N-terminal L-alanyl-[ribosomal protein bS18] + acetyl-CoA = N-terminal N(alpha)-acetyl-L-alanyl-[ribosomal protein bS18] + CoA + H(+)</text>
        <dbReference type="Rhea" id="RHEA:43756"/>
        <dbReference type="Rhea" id="RHEA-COMP:10676"/>
        <dbReference type="Rhea" id="RHEA-COMP:10677"/>
        <dbReference type="ChEBI" id="CHEBI:15378"/>
        <dbReference type="ChEBI" id="CHEBI:57287"/>
        <dbReference type="ChEBI" id="CHEBI:57288"/>
        <dbReference type="ChEBI" id="CHEBI:64718"/>
        <dbReference type="ChEBI" id="CHEBI:83683"/>
        <dbReference type="EC" id="2.3.1.266"/>
    </reaction>
</comment>
<reference evidence="5 6" key="1">
    <citation type="journal article" date="2017" name="Int. J. Syst. Evol. Microbiol.">
        <title>Jeotgalibaca porci sp. nov. and Jeotgalibaca arthritidis sp. nov., isolated from pigs, and emended description of the genus Jeotgalibaca.</title>
        <authorList>
            <person name="Zamora L."/>
            <person name="Perez-Sancho M."/>
            <person name="Dominguez L."/>
            <person name="Fernandez-Garayzabal J.F."/>
            <person name="Vela A.I."/>
        </authorList>
    </citation>
    <scope>NUCLEOTIDE SEQUENCE [LARGE SCALE GENOMIC DNA]</scope>
    <source>
        <strain evidence="5 6">CECT 9157</strain>
    </source>
</reference>
<evidence type="ECO:0000256" key="2">
    <source>
        <dbReference type="ARBA" id="ARBA00023315"/>
    </source>
</evidence>
<dbReference type="KEGG" id="jar:G7057_06925"/>
<evidence type="ECO:0000313" key="5">
    <source>
        <dbReference type="EMBL" id="QII82190.1"/>
    </source>
</evidence>
<dbReference type="Gene3D" id="3.40.630.30">
    <property type="match status" value="1"/>
</dbReference>
<dbReference type="InterPro" id="IPR000182">
    <property type="entry name" value="GNAT_dom"/>
</dbReference>
<dbReference type="PANTHER" id="PTHR42919">
    <property type="entry name" value="N-ALPHA-ACETYLTRANSFERASE"/>
    <property type="match status" value="1"/>
</dbReference>
<dbReference type="AlphaFoldDB" id="A0A6G7KAB1"/>
<evidence type="ECO:0000259" key="4">
    <source>
        <dbReference type="PROSITE" id="PS51186"/>
    </source>
</evidence>
<evidence type="ECO:0000256" key="1">
    <source>
        <dbReference type="ARBA" id="ARBA00022679"/>
    </source>
</evidence>
<keyword evidence="1 5" id="KW-0808">Transferase</keyword>
<dbReference type="PANTHER" id="PTHR42919:SF8">
    <property type="entry name" value="N-ALPHA-ACETYLTRANSFERASE 50"/>
    <property type="match status" value="1"/>
</dbReference>
<dbReference type="EC" id="2.3.1.266" evidence="3"/>
<dbReference type="NCBIfam" id="TIGR01575">
    <property type="entry name" value="rimI"/>
    <property type="match status" value="1"/>
</dbReference>
<proteinExistence type="inferred from homology"/>
<organism evidence="5 6">
    <name type="scientific">Jeotgalibaca arthritidis</name>
    <dbReference type="NCBI Taxonomy" id="1868794"/>
    <lineage>
        <taxon>Bacteria</taxon>
        <taxon>Bacillati</taxon>
        <taxon>Bacillota</taxon>
        <taxon>Bacilli</taxon>
        <taxon>Lactobacillales</taxon>
        <taxon>Carnobacteriaceae</taxon>
        <taxon>Jeotgalibaca</taxon>
    </lineage>
</organism>
<evidence type="ECO:0000256" key="3">
    <source>
        <dbReference type="RuleBase" id="RU363094"/>
    </source>
</evidence>
<dbReference type="Pfam" id="PF00583">
    <property type="entry name" value="Acetyltransf_1"/>
    <property type="match status" value="1"/>
</dbReference>
<protein>
    <recommendedName>
        <fullName evidence="3">[Ribosomal protein bS18]-alanine N-acetyltransferase</fullName>
        <ecNumber evidence="3">2.3.1.266</ecNumber>
    </recommendedName>
</protein>
<comment type="similarity">
    <text evidence="3">Belongs to the acetyltransferase family. RimI subfamily.</text>
</comment>
<evidence type="ECO:0000313" key="6">
    <source>
        <dbReference type="Proteomes" id="UP000501451"/>
    </source>
</evidence>
<dbReference type="GO" id="GO:0008999">
    <property type="term" value="F:protein-N-terminal-alanine acetyltransferase activity"/>
    <property type="evidence" value="ECO:0007669"/>
    <property type="project" value="UniProtKB-EC"/>
</dbReference>
<keyword evidence="6" id="KW-1185">Reference proteome</keyword>
<dbReference type="PROSITE" id="PS51186">
    <property type="entry name" value="GNAT"/>
    <property type="match status" value="1"/>
</dbReference>
<gene>
    <name evidence="5" type="primary">rimI</name>
    <name evidence="5" type="ORF">G7057_06925</name>
</gene>
<accession>A0A6G7KAB1</accession>
<comment type="subcellular location">
    <subcellularLocation>
        <location evidence="3">Cytoplasm</location>
    </subcellularLocation>
</comment>
<sequence length="154" mass="17748">MKVTDSVVILNGENPTIAQSLYDVTVAANNGQTTWKVSSFQTELSDSNHLYLGYYKEDRLVGYIGCQIILDEMSINNFAVHSDYKKQGIGTDLIKQLLAVCEEKEIRFFYLEVRVSNQAAIHLYKKMGFEEVALRKDYYQQPKEDAYIFQLIKK</sequence>
<dbReference type="GO" id="GO:0005737">
    <property type="term" value="C:cytoplasm"/>
    <property type="evidence" value="ECO:0007669"/>
    <property type="project" value="UniProtKB-SubCell"/>
</dbReference>
<feature type="domain" description="N-acetyltransferase" evidence="4">
    <location>
        <begin position="8"/>
        <end position="154"/>
    </location>
</feature>
<dbReference type="RefSeq" id="WP_166162279.1">
    <property type="nucleotide sequence ID" value="NZ_CP049740.1"/>
</dbReference>
<dbReference type="InterPro" id="IPR016181">
    <property type="entry name" value="Acyl_CoA_acyltransferase"/>
</dbReference>
<dbReference type="InterPro" id="IPR051556">
    <property type="entry name" value="N-term/lysine_N-AcTrnsfr"/>
</dbReference>
<keyword evidence="2" id="KW-0012">Acyltransferase</keyword>
<dbReference type="SUPFAM" id="SSF55729">
    <property type="entry name" value="Acyl-CoA N-acyltransferases (Nat)"/>
    <property type="match status" value="1"/>
</dbReference>
<name>A0A6G7KAB1_9LACT</name>
<dbReference type="EMBL" id="CP049740">
    <property type="protein sequence ID" value="QII82190.1"/>
    <property type="molecule type" value="Genomic_DNA"/>
</dbReference>
<keyword evidence="5" id="KW-0689">Ribosomal protein</keyword>
<keyword evidence="5" id="KW-0687">Ribonucleoprotein</keyword>
<dbReference type="Proteomes" id="UP000501451">
    <property type="component" value="Chromosome"/>
</dbReference>
<keyword evidence="3" id="KW-0963">Cytoplasm</keyword>
<dbReference type="CDD" id="cd04301">
    <property type="entry name" value="NAT_SF"/>
    <property type="match status" value="1"/>
</dbReference>
<dbReference type="GO" id="GO:0005840">
    <property type="term" value="C:ribosome"/>
    <property type="evidence" value="ECO:0007669"/>
    <property type="project" value="UniProtKB-KW"/>
</dbReference>
<comment type="function">
    <text evidence="3">Acetylates the N-terminal alanine of ribosomal protein bS18.</text>
</comment>
<dbReference type="InterPro" id="IPR006464">
    <property type="entry name" value="AcTrfase_RimI/Ard1"/>
</dbReference>